<name>A0A4C1XLX6_EUMVA</name>
<dbReference type="AlphaFoldDB" id="A0A4C1XLX6"/>
<organism evidence="2 3">
    <name type="scientific">Eumeta variegata</name>
    <name type="common">Bagworm moth</name>
    <name type="synonym">Eumeta japonica</name>
    <dbReference type="NCBI Taxonomy" id="151549"/>
    <lineage>
        <taxon>Eukaryota</taxon>
        <taxon>Metazoa</taxon>
        <taxon>Ecdysozoa</taxon>
        <taxon>Arthropoda</taxon>
        <taxon>Hexapoda</taxon>
        <taxon>Insecta</taxon>
        <taxon>Pterygota</taxon>
        <taxon>Neoptera</taxon>
        <taxon>Endopterygota</taxon>
        <taxon>Lepidoptera</taxon>
        <taxon>Glossata</taxon>
        <taxon>Ditrysia</taxon>
        <taxon>Tineoidea</taxon>
        <taxon>Psychidae</taxon>
        <taxon>Oiketicinae</taxon>
        <taxon>Eumeta</taxon>
    </lineage>
</organism>
<dbReference type="EMBL" id="BGZK01000865">
    <property type="protein sequence ID" value="GBP63277.1"/>
    <property type="molecule type" value="Genomic_DNA"/>
</dbReference>
<proteinExistence type="predicted"/>
<comment type="caution">
    <text evidence="2">The sequence shown here is derived from an EMBL/GenBank/DDBJ whole genome shotgun (WGS) entry which is preliminary data.</text>
</comment>
<feature type="region of interest" description="Disordered" evidence="1">
    <location>
        <begin position="52"/>
        <end position="92"/>
    </location>
</feature>
<feature type="region of interest" description="Disordered" evidence="1">
    <location>
        <begin position="1"/>
        <end position="24"/>
    </location>
</feature>
<accession>A0A4C1XLX6</accession>
<feature type="compositionally biased region" description="Basic and acidic residues" evidence="1">
    <location>
        <begin position="1"/>
        <end position="15"/>
    </location>
</feature>
<sequence>MKALFDRRPQADGRARSASRRGCRASASCVSEPPILITYAWWMGPSPAASAAATTARSQLKNEDDKKDNKSGASSGRAGERGAPAAVRRTRSRLPPELVRDTVIFFYILTIHRSNKVYV</sequence>
<evidence type="ECO:0000256" key="1">
    <source>
        <dbReference type="SAM" id="MobiDB-lite"/>
    </source>
</evidence>
<protein>
    <submittedName>
        <fullName evidence="2">Uncharacterized protein</fullName>
    </submittedName>
</protein>
<dbReference type="Proteomes" id="UP000299102">
    <property type="component" value="Unassembled WGS sequence"/>
</dbReference>
<reference evidence="2 3" key="1">
    <citation type="journal article" date="2019" name="Commun. Biol.">
        <title>The bagworm genome reveals a unique fibroin gene that provides high tensile strength.</title>
        <authorList>
            <person name="Kono N."/>
            <person name="Nakamura H."/>
            <person name="Ohtoshi R."/>
            <person name="Tomita M."/>
            <person name="Numata K."/>
            <person name="Arakawa K."/>
        </authorList>
    </citation>
    <scope>NUCLEOTIDE SEQUENCE [LARGE SCALE GENOMIC DNA]</scope>
</reference>
<feature type="compositionally biased region" description="Low complexity" evidence="1">
    <location>
        <begin position="71"/>
        <end position="87"/>
    </location>
</feature>
<evidence type="ECO:0000313" key="3">
    <source>
        <dbReference type="Proteomes" id="UP000299102"/>
    </source>
</evidence>
<gene>
    <name evidence="2" type="ORF">EVAR_89067_1</name>
</gene>
<evidence type="ECO:0000313" key="2">
    <source>
        <dbReference type="EMBL" id="GBP63277.1"/>
    </source>
</evidence>
<feature type="compositionally biased region" description="Basic and acidic residues" evidence="1">
    <location>
        <begin position="60"/>
        <end position="70"/>
    </location>
</feature>
<keyword evidence="3" id="KW-1185">Reference proteome</keyword>